<name>A0A255EWX3_9ACTN</name>
<comment type="similarity">
    <text evidence="2">Belongs to the bacterial solute-binding protein 1 family.</text>
</comment>
<reference evidence="5 6" key="1">
    <citation type="submission" date="2017-07" db="EMBL/GenBank/DDBJ databases">
        <title>Draft whole genome sequences of clinical Proprionibacteriaceae strains.</title>
        <authorList>
            <person name="Bernier A.-M."/>
            <person name="Bernard K."/>
            <person name="Domingo M.-C."/>
        </authorList>
    </citation>
    <scope>NUCLEOTIDE SEQUENCE [LARGE SCALE GENOMIC DNA]</scope>
    <source>
        <strain evidence="5 6">NML 150081</strain>
    </source>
</reference>
<dbReference type="SUPFAM" id="SSF53850">
    <property type="entry name" value="Periplasmic binding protein-like II"/>
    <property type="match status" value="1"/>
</dbReference>
<gene>
    <name evidence="5" type="ORF">CGZ91_03880</name>
</gene>
<accession>A0A255EWX3</accession>
<dbReference type="EMBL" id="NMVJ01000001">
    <property type="protein sequence ID" value="OYN92623.1"/>
    <property type="molecule type" value="Genomic_DNA"/>
</dbReference>
<dbReference type="InterPro" id="IPR006311">
    <property type="entry name" value="TAT_signal"/>
</dbReference>
<keyword evidence="3" id="KW-0813">Transport</keyword>
<evidence type="ECO:0000313" key="6">
    <source>
        <dbReference type="Proteomes" id="UP000216300"/>
    </source>
</evidence>
<evidence type="ECO:0000256" key="2">
    <source>
        <dbReference type="ARBA" id="ARBA00008520"/>
    </source>
</evidence>
<dbReference type="Gene3D" id="3.40.190.10">
    <property type="entry name" value="Periplasmic binding protein-like II"/>
    <property type="match status" value="2"/>
</dbReference>
<dbReference type="InterPro" id="IPR006059">
    <property type="entry name" value="SBP"/>
</dbReference>
<dbReference type="InterPro" id="IPR050490">
    <property type="entry name" value="Bact_solute-bd_prot1"/>
</dbReference>
<dbReference type="Pfam" id="PF13416">
    <property type="entry name" value="SBP_bac_8"/>
    <property type="match status" value="1"/>
</dbReference>
<evidence type="ECO:0000313" key="5">
    <source>
        <dbReference type="EMBL" id="OYN92623.1"/>
    </source>
</evidence>
<comment type="subcellular location">
    <subcellularLocation>
        <location evidence="1">Cell envelope</location>
    </subcellularLocation>
</comment>
<protein>
    <recommendedName>
        <fullName evidence="7">Extracellular solute-binding protein</fullName>
    </recommendedName>
</protein>
<keyword evidence="4" id="KW-0732">Signal</keyword>
<dbReference type="OrthoDB" id="5166384at2"/>
<dbReference type="PROSITE" id="PS51257">
    <property type="entry name" value="PROKAR_LIPOPROTEIN"/>
    <property type="match status" value="1"/>
</dbReference>
<dbReference type="PANTHER" id="PTHR43649:SF31">
    <property type="entry name" value="SN-GLYCEROL-3-PHOSPHATE-BINDING PERIPLASMIC PROTEIN UGPB"/>
    <property type="match status" value="1"/>
</dbReference>
<keyword evidence="6" id="KW-1185">Reference proteome</keyword>
<comment type="caution">
    <text evidence="5">The sequence shown here is derived from an EMBL/GenBank/DDBJ whole genome shotgun (WGS) entry which is preliminary data.</text>
</comment>
<organism evidence="5 6">
    <name type="scientific">Parenemella sanctibonifatiensis</name>
    <dbReference type="NCBI Taxonomy" id="2016505"/>
    <lineage>
        <taxon>Bacteria</taxon>
        <taxon>Bacillati</taxon>
        <taxon>Actinomycetota</taxon>
        <taxon>Actinomycetes</taxon>
        <taxon>Propionibacteriales</taxon>
        <taxon>Propionibacteriaceae</taxon>
        <taxon>Parenemella</taxon>
    </lineage>
</organism>
<proteinExistence type="inferred from homology"/>
<evidence type="ECO:0000256" key="1">
    <source>
        <dbReference type="ARBA" id="ARBA00004196"/>
    </source>
</evidence>
<dbReference type="Proteomes" id="UP000216300">
    <property type="component" value="Unassembled WGS sequence"/>
</dbReference>
<dbReference type="PANTHER" id="PTHR43649">
    <property type="entry name" value="ARABINOSE-BINDING PROTEIN-RELATED"/>
    <property type="match status" value="1"/>
</dbReference>
<evidence type="ECO:0000256" key="3">
    <source>
        <dbReference type="ARBA" id="ARBA00022448"/>
    </source>
</evidence>
<evidence type="ECO:0000256" key="4">
    <source>
        <dbReference type="ARBA" id="ARBA00022729"/>
    </source>
</evidence>
<evidence type="ECO:0008006" key="7">
    <source>
        <dbReference type="Google" id="ProtNLM"/>
    </source>
</evidence>
<dbReference type="AlphaFoldDB" id="A0A255EWX3"/>
<sequence length="546" mass="59669">MVSRRQLLGGTGAAALAVAGLSACGPNDTPAGGRGGGGGGDANAGVEFPTYVPLEFSTPDLPSDGENSIPAGYFSFPDSSEALHELPFPESEPFSMMAQMNPDESIRPDNQWYQKLATDMGNKFEMINGTFTEYKSKYTVVLASGDLPDFLQMQSVPQYPAMLEKNFTDFTPYISGDNIKEFPGLASIPTESWNIPLVNGKFWGVVQPRPPAGRILSVRNDLLAERGIEENPTVANGEEFLDLCRELTGDGKFAFASDPDAWVLRVILEMTGAPNNWSVEGGKFTNWYETEAYEQALEITQQMWQEKLIHPEAIANPGNNFAWLSGGVSTLYAQGFTGWATYAQQYPDWNMGFIELPKWDGGGVADIHKSEAGYATFIGMSKQPSEERTLALLRILDYLASPFGTQEYQTIEYGIEGRHFNFDDGGNPTPISAAVESEKFGGLRYAGTRPYSQLYLPGQEELVRAQHAYLTEKLPTAKANASSGLYSETATGGDQSFSKTAKDARLQIIQGRQSLSTWADVVQDWKNGTGDTVRGEYEEAYAEANG</sequence>
<dbReference type="PROSITE" id="PS51318">
    <property type="entry name" value="TAT"/>
    <property type="match status" value="1"/>
</dbReference>
<dbReference type="RefSeq" id="WP_094452667.1">
    <property type="nucleotide sequence ID" value="NZ_NMVJ01000001.1"/>
</dbReference>